<organism evidence="10 11">
    <name type="scientific">Pinctada imbricata</name>
    <name type="common">Atlantic pearl-oyster</name>
    <name type="synonym">Pinctada martensii</name>
    <dbReference type="NCBI Taxonomy" id="66713"/>
    <lineage>
        <taxon>Eukaryota</taxon>
        <taxon>Metazoa</taxon>
        <taxon>Spiralia</taxon>
        <taxon>Lophotrochozoa</taxon>
        <taxon>Mollusca</taxon>
        <taxon>Bivalvia</taxon>
        <taxon>Autobranchia</taxon>
        <taxon>Pteriomorphia</taxon>
        <taxon>Pterioida</taxon>
        <taxon>Pterioidea</taxon>
        <taxon>Pteriidae</taxon>
        <taxon>Pinctada</taxon>
    </lineage>
</organism>
<evidence type="ECO:0000256" key="6">
    <source>
        <dbReference type="PIRSR" id="PIRSR600175-1"/>
    </source>
</evidence>
<dbReference type="SUPFAM" id="SSF161070">
    <property type="entry name" value="SNF-like"/>
    <property type="match status" value="1"/>
</dbReference>
<keyword evidence="6" id="KW-0915">Sodium</keyword>
<evidence type="ECO:0000256" key="2">
    <source>
        <dbReference type="ARBA" id="ARBA00022448"/>
    </source>
</evidence>
<dbReference type="PRINTS" id="PR00176">
    <property type="entry name" value="NANEUSMPORT"/>
</dbReference>
<comment type="caution">
    <text evidence="10">The sequence shown here is derived from an EMBL/GenBank/DDBJ whole genome shotgun (WGS) entry which is preliminary data.</text>
</comment>
<dbReference type="EMBL" id="VSWD01000002">
    <property type="protein sequence ID" value="KAK3106826.1"/>
    <property type="molecule type" value="Genomic_DNA"/>
</dbReference>
<evidence type="ECO:0000256" key="7">
    <source>
        <dbReference type="PIRSR" id="PIRSR600175-2"/>
    </source>
</evidence>
<keyword evidence="11" id="KW-1185">Reference proteome</keyword>
<dbReference type="PANTHER" id="PTHR11616:SF240">
    <property type="entry name" value="BLOATED TUBULES, ISOFORM B-RELATED"/>
    <property type="match status" value="1"/>
</dbReference>
<evidence type="ECO:0000256" key="8">
    <source>
        <dbReference type="SAM" id="MobiDB-lite"/>
    </source>
</evidence>
<keyword evidence="6" id="KW-0479">Metal-binding</keyword>
<feature type="transmembrane region" description="Helical" evidence="9">
    <location>
        <begin position="569"/>
        <end position="589"/>
    </location>
</feature>
<feature type="transmembrane region" description="Helical" evidence="9">
    <location>
        <begin position="486"/>
        <end position="509"/>
    </location>
</feature>
<feature type="transmembrane region" description="Helical" evidence="9">
    <location>
        <begin position="530"/>
        <end position="549"/>
    </location>
</feature>
<feature type="transmembrane region" description="Helical" evidence="9">
    <location>
        <begin position="352"/>
        <end position="377"/>
    </location>
</feature>
<feature type="transmembrane region" description="Helical" evidence="9">
    <location>
        <begin position="77"/>
        <end position="99"/>
    </location>
</feature>
<feature type="binding site" evidence="6">
    <location>
        <position position="61"/>
    </location>
    <ligand>
        <name>Na(+)</name>
        <dbReference type="ChEBI" id="CHEBI:29101"/>
        <label>1</label>
    </ligand>
</feature>
<reference evidence="10" key="1">
    <citation type="submission" date="2019-08" db="EMBL/GenBank/DDBJ databases">
        <title>The improved chromosome-level genome for the pearl oyster Pinctada fucata martensii using PacBio sequencing and Hi-C.</title>
        <authorList>
            <person name="Zheng Z."/>
        </authorList>
    </citation>
    <scope>NUCLEOTIDE SEQUENCE</scope>
    <source>
        <strain evidence="10">ZZ-2019</strain>
        <tissue evidence="10">Adductor muscle</tissue>
    </source>
</reference>
<feature type="binding site" evidence="6">
    <location>
        <position position="423"/>
    </location>
    <ligand>
        <name>Na(+)</name>
        <dbReference type="ChEBI" id="CHEBI:29101"/>
        <label>1</label>
    </ligand>
</feature>
<keyword evidence="4 9" id="KW-1133">Transmembrane helix</keyword>
<feature type="binding site" evidence="6">
    <location>
        <position position="56"/>
    </location>
    <ligand>
        <name>Na(+)</name>
        <dbReference type="ChEBI" id="CHEBI:29101"/>
        <label>1</label>
    </ligand>
</feature>
<feature type="region of interest" description="Disordered" evidence="8">
    <location>
        <begin position="19"/>
        <end position="38"/>
    </location>
</feature>
<evidence type="ECO:0000256" key="4">
    <source>
        <dbReference type="ARBA" id="ARBA00022989"/>
    </source>
</evidence>
<keyword evidence="7" id="KW-1015">Disulfide bond</keyword>
<feature type="transmembrane region" description="Helical" evidence="9">
    <location>
        <begin position="270"/>
        <end position="290"/>
    </location>
</feature>
<dbReference type="GO" id="GO:0005886">
    <property type="term" value="C:plasma membrane"/>
    <property type="evidence" value="ECO:0007669"/>
    <property type="project" value="TreeGrafter"/>
</dbReference>
<protein>
    <recommendedName>
        <fullName evidence="12">Transporter</fullName>
    </recommendedName>
</protein>
<dbReference type="AlphaFoldDB" id="A0AA88YKR6"/>
<dbReference type="Proteomes" id="UP001186944">
    <property type="component" value="Unassembled WGS sequence"/>
</dbReference>
<feature type="transmembrane region" description="Helical" evidence="9">
    <location>
        <begin position="48"/>
        <end position="65"/>
    </location>
</feature>
<feature type="binding site" evidence="6">
    <location>
        <position position="326"/>
    </location>
    <ligand>
        <name>Na(+)</name>
        <dbReference type="ChEBI" id="CHEBI:29101"/>
        <label>1</label>
    </ligand>
</feature>
<evidence type="ECO:0000256" key="3">
    <source>
        <dbReference type="ARBA" id="ARBA00022692"/>
    </source>
</evidence>
<evidence type="ECO:0000256" key="9">
    <source>
        <dbReference type="SAM" id="Phobius"/>
    </source>
</evidence>
<feature type="disulfide bond" evidence="7">
    <location>
        <begin position="159"/>
        <end position="167"/>
    </location>
</feature>
<feature type="transmembrane region" description="Helical" evidence="9">
    <location>
        <begin position="120"/>
        <end position="147"/>
    </location>
</feature>
<feature type="transmembrane region" description="Helical" evidence="9">
    <location>
        <begin position="454"/>
        <end position="480"/>
    </location>
</feature>
<dbReference type="PROSITE" id="PS50267">
    <property type="entry name" value="NA_NEUROTRAN_SYMP_3"/>
    <property type="match status" value="1"/>
</dbReference>
<dbReference type="InterPro" id="IPR037272">
    <property type="entry name" value="SNS_sf"/>
</dbReference>
<name>A0AA88YKR6_PINIB</name>
<sequence>MALNCDKSLATKEFELNDPEKTSAMSSTTDSSGDENAERGNWSRKMDFVLSCLSYAVGLGNVWRFPYVCYRNGAGAFLIPFIVMLFITGIPLVFLELSFGQFASSGVVSIWKASPIFQGVGWAMFIVSVLICIYYNMIIAYTLYYLFASFAAVLPWNECGSWATEACATENQTLRNAYKKCTTLGLSWCNDACYNLSTVDNGTLANLTCTEYGKGVKSPSDEYFHESVLDITSGVHSMGVIRWELAGCLLVAWIMVAVCLAKGIKTSGKAVYFTAFFPYVVLLILLIRALTLEGSVDGIIYYFKPQWDKLGTAKVWGDAAVQIFFSLSPCWGGLITLASYNKFHNNCFLDAIIVSVLDCVTSVFAGLVIFSIIGYMAAQLQIDIDKVASEGAGLAFVVYPEVVKKLPISQLWAVLFFSMLVTLGLGTQIATVTTVHTTLLDQFPHLFRRGKRKFLLLVAIAIVCYLIGLVFCTQGGMFILQLFDNYAATYSLLFIGMVESLAVAYVYGADRFLTDIEQMLGWRPHDAWKYSWKFVAPVALLFIMIFTWVDFKPSSYNTYVFPGWADGVGFMLSIMSILAIPITAIYMILMKRRNYNGTFIQVGVSVNYNGTFIQVGVSVNYNGTFIQVGVTGNYNGTFIQVGVSGNYNGTFIQMLKELSRPADDWGPSLKEHKVARQMMEHPNQQFESQLPLTMGSKLSNDQQYRNGDSKI</sequence>
<evidence type="ECO:0000313" key="11">
    <source>
        <dbReference type="Proteomes" id="UP001186944"/>
    </source>
</evidence>
<evidence type="ECO:0008006" key="12">
    <source>
        <dbReference type="Google" id="ProtNLM"/>
    </source>
</evidence>
<dbReference type="Pfam" id="PF00209">
    <property type="entry name" value="SNF"/>
    <property type="match status" value="1"/>
</dbReference>
<feature type="transmembrane region" description="Helical" evidence="9">
    <location>
        <begin position="411"/>
        <end position="433"/>
    </location>
</feature>
<gene>
    <name evidence="10" type="ORF">FSP39_000767</name>
</gene>
<feature type="transmembrane region" description="Helical" evidence="9">
    <location>
        <begin position="240"/>
        <end position="261"/>
    </location>
</feature>
<keyword evidence="5 9" id="KW-0472">Membrane</keyword>
<dbReference type="GO" id="GO:0046872">
    <property type="term" value="F:metal ion binding"/>
    <property type="evidence" value="ECO:0007669"/>
    <property type="project" value="UniProtKB-KW"/>
</dbReference>
<evidence type="ECO:0000313" key="10">
    <source>
        <dbReference type="EMBL" id="KAK3106826.1"/>
    </source>
</evidence>
<feature type="binding site" evidence="6">
    <location>
        <position position="57"/>
    </location>
    <ligand>
        <name>Na(+)</name>
        <dbReference type="ChEBI" id="CHEBI:29101"/>
        <label>1</label>
    </ligand>
</feature>
<dbReference type="GO" id="GO:0015375">
    <property type="term" value="F:glycine:sodium symporter activity"/>
    <property type="evidence" value="ECO:0007669"/>
    <property type="project" value="TreeGrafter"/>
</dbReference>
<dbReference type="PANTHER" id="PTHR11616">
    <property type="entry name" value="SODIUM/CHLORIDE DEPENDENT TRANSPORTER"/>
    <property type="match status" value="1"/>
</dbReference>
<feature type="transmembrane region" description="Helical" evidence="9">
    <location>
        <begin position="319"/>
        <end position="340"/>
    </location>
</feature>
<accession>A0AA88YKR6</accession>
<comment type="subcellular location">
    <subcellularLocation>
        <location evidence="1">Membrane</location>
        <topology evidence="1">Multi-pass membrane protein</topology>
    </subcellularLocation>
</comment>
<keyword evidence="3 9" id="KW-0812">Transmembrane</keyword>
<proteinExistence type="predicted"/>
<evidence type="ECO:0000256" key="5">
    <source>
        <dbReference type="ARBA" id="ARBA00023136"/>
    </source>
</evidence>
<evidence type="ECO:0000256" key="1">
    <source>
        <dbReference type="ARBA" id="ARBA00004141"/>
    </source>
</evidence>
<dbReference type="InterPro" id="IPR000175">
    <property type="entry name" value="Na/ntran_symport"/>
</dbReference>
<keyword evidence="2" id="KW-0813">Transport</keyword>